<reference evidence="1" key="1">
    <citation type="submission" date="2014-11" db="EMBL/GenBank/DDBJ databases">
        <authorList>
            <person name="Amaro Gonzalez C."/>
        </authorList>
    </citation>
    <scope>NUCLEOTIDE SEQUENCE</scope>
</reference>
<reference evidence="1" key="2">
    <citation type="journal article" date="2015" name="Fish Shellfish Immunol.">
        <title>Early steps in the European eel (Anguilla anguilla)-Vibrio vulnificus interaction in the gills: Role of the RtxA13 toxin.</title>
        <authorList>
            <person name="Callol A."/>
            <person name="Pajuelo D."/>
            <person name="Ebbesson L."/>
            <person name="Teles M."/>
            <person name="MacKenzie S."/>
            <person name="Amaro C."/>
        </authorList>
    </citation>
    <scope>NUCLEOTIDE SEQUENCE</scope>
</reference>
<evidence type="ECO:0000313" key="1">
    <source>
        <dbReference type="EMBL" id="JAI08239.1"/>
    </source>
</evidence>
<proteinExistence type="predicted"/>
<accession>A0A0E9Y2E7</accession>
<dbReference type="AlphaFoldDB" id="A0A0E9Y2E7"/>
<organism evidence="1">
    <name type="scientific">Anguilla anguilla</name>
    <name type="common">European freshwater eel</name>
    <name type="synonym">Muraena anguilla</name>
    <dbReference type="NCBI Taxonomy" id="7936"/>
    <lineage>
        <taxon>Eukaryota</taxon>
        <taxon>Metazoa</taxon>
        <taxon>Chordata</taxon>
        <taxon>Craniata</taxon>
        <taxon>Vertebrata</taxon>
        <taxon>Euteleostomi</taxon>
        <taxon>Actinopterygii</taxon>
        <taxon>Neopterygii</taxon>
        <taxon>Teleostei</taxon>
        <taxon>Anguilliformes</taxon>
        <taxon>Anguillidae</taxon>
        <taxon>Anguilla</taxon>
    </lineage>
</organism>
<protein>
    <submittedName>
        <fullName evidence="1">Uncharacterized protein</fullName>
    </submittedName>
</protein>
<name>A0A0E9Y2E7_ANGAN</name>
<dbReference type="PROSITE" id="PS51257">
    <property type="entry name" value="PROKAR_LIPOPROTEIN"/>
    <property type="match status" value="1"/>
</dbReference>
<dbReference type="EMBL" id="GBXM01000339">
    <property type="protein sequence ID" value="JAI08239.1"/>
    <property type="molecule type" value="Transcribed_RNA"/>
</dbReference>
<sequence length="59" mass="6496">MERSQSEFWIKSCFMPPDQTHHTTSTASSCGCFALCIDHQGLGHFFGSIRGSGPLPRIP</sequence>